<keyword evidence="4" id="KW-0472">Membrane</keyword>
<keyword evidence="6" id="KW-1185">Reference proteome</keyword>
<evidence type="ECO:0000313" key="6">
    <source>
        <dbReference type="Proteomes" id="UP000800040"/>
    </source>
</evidence>
<dbReference type="InterPro" id="IPR021765">
    <property type="entry name" value="UstYa-like"/>
</dbReference>
<dbReference type="EMBL" id="ML975266">
    <property type="protein sequence ID" value="KAF1837086.1"/>
    <property type="molecule type" value="Genomic_DNA"/>
</dbReference>
<evidence type="ECO:0000256" key="2">
    <source>
        <dbReference type="ARBA" id="ARBA00023002"/>
    </source>
</evidence>
<keyword evidence="4" id="KW-0812">Transmembrane</keyword>
<dbReference type="PANTHER" id="PTHR33365">
    <property type="entry name" value="YALI0B05434P"/>
    <property type="match status" value="1"/>
</dbReference>
<keyword evidence="4" id="KW-1133">Transmembrane helix</keyword>
<dbReference type="PANTHER" id="PTHR33365:SF11">
    <property type="entry name" value="TAT PATHWAY SIGNAL SEQUENCE"/>
    <property type="match status" value="1"/>
</dbReference>
<reference evidence="5" key="1">
    <citation type="submission" date="2020-01" db="EMBL/GenBank/DDBJ databases">
        <authorList>
            <consortium name="DOE Joint Genome Institute"/>
            <person name="Haridas S."/>
            <person name="Albert R."/>
            <person name="Binder M."/>
            <person name="Bloem J."/>
            <person name="Labutti K."/>
            <person name="Salamov A."/>
            <person name="Andreopoulos B."/>
            <person name="Baker S.E."/>
            <person name="Barry K."/>
            <person name="Bills G."/>
            <person name="Bluhm B.H."/>
            <person name="Cannon C."/>
            <person name="Castanera R."/>
            <person name="Culley D.E."/>
            <person name="Daum C."/>
            <person name="Ezra D."/>
            <person name="Gonzalez J.B."/>
            <person name="Henrissat B."/>
            <person name="Kuo A."/>
            <person name="Liang C."/>
            <person name="Lipzen A."/>
            <person name="Lutzoni F."/>
            <person name="Magnuson J."/>
            <person name="Mondo S."/>
            <person name="Nolan M."/>
            <person name="Ohm R."/>
            <person name="Pangilinan J."/>
            <person name="Park H.-J."/>
            <person name="Ramirez L."/>
            <person name="Alfaro M."/>
            <person name="Sun H."/>
            <person name="Tritt A."/>
            <person name="Yoshinaga Y."/>
            <person name="Zwiers L.-H."/>
            <person name="Turgeon B.G."/>
            <person name="Goodwin S.B."/>
            <person name="Spatafora J.W."/>
            <person name="Crous P.W."/>
            <person name="Grigoriev I.V."/>
        </authorList>
    </citation>
    <scope>NUCLEOTIDE SEQUENCE</scope>
    <source>
        <strain evidence="5">P77</strain>
    </source>
</reference>
<evidence type="ECO:0000256" key="3">
    <source>
        <dbReference type="ARBA" id="ARBA00035112"/>
    </source>
</evidence>
<protein>
    <submittedName>
        <fullName evidence="5">Uncharacterized protein</fullName>
    </submittedName>
</protein>
<comment type="similarity">
    <text evidence="3">Belongs to the ustYa family.</text>
</comment>
<proteinExistence type="inferred from homology"/>
<organism evidence="5 6">
    <name type="scientific">Decorospora gaudefroyi</name>
    <dbReference type="NCBI Taxonomy" id="184978"/>
    <lineage>
        <taxon>Eukaryota</taxon>
        <taxon>Fungi</taxon>
        <taxon>Dikarya</taxon>
        <taxon>Ascomycota</taxon>
        <taxon>Pezizomycotina</taxon>
        <taxon>Dothideomycetes</taxon>
        <taxon>Pleosporomycetidae</taxon>
        <taxon>Pleosporales</taxon>
        <taxon>Pleosporineae</taxon>
        <taxon>Pleosporaceae</taxon>
        <taxon>Decorospora</taxon>
    </lineage>
</organism>
<evidence type="ECO:0000256" key="4">
    <source>
        <dbReference type="SAM" id="Phobius"/>
    </source>
</evidence>
<dbReference type="Proteomes" id="UP000800040">
    <property type="component" value="Unassembled WGS sequence"/>
</dbReference>
<dbReference type="Pfam" id="PF11807">
    <property type="entry name" value="UstYa"/>
    <property type="match status" value="1"/>
</dbReference>
<keyword evidence="2" id="KW-0560">Oxidoreductase</keyword>
<feature type="transmembrane region" description="Helical" evidence="4">
    <location>
        <begin position="21"/>
        <end position="39"/>
    </location>
</feature>
<dbReference type="GO" id="GO:0043386">
    <property type="term" value="P:mycotoxin biosynthetic process"/>
    <property type="evidence" value="ECO:0007669"/>
    <property type="project" value="InterPro"/>
</dbReference>
<sequence length="242" mass="27355">MEGDVKAIRRRKTAWRRVKGYRWMLDTALLFVIVGLLVHKRGQRDSKSRSYQYELGGDITGFAPTFSQQIVNFKPDAAFAPEEAADFWSNETQQAWLSIVPEGLGYVEVKNATQYSNLPHPIHDYPDQTVFTTSVTHQLHCLYTILAAYNTQKIALGSSRTVDAVKMPWHINHCFEYIRQAIMCAGDVALEGAATSFPSDENGEDRGGSDGWDAKHVCKDYGQVYAYLEKETINHVKWIASD</sequence>
<name>A0A6A5KPQ2_9PLEO</name>
<accession>A0A6A5KPQ2</accession>
<evidence type="ECO:0000256" key="1">
    <source>
        <dbReference type="ARBA" id="ARBA00004685"/>
    </source>
</evidence>
<dbReference type="AlphaFoldDB" id="A0A6A5KPQ2"/>
<dbReference type="GO" id="GO:0016491">
    <property type="term" value="F:oxidoreductase activity"/>
    <property type="evidence" value="ECO:0007669"/>
    <property type="project" value="UniProtKB-KW"/>
</dbReference>
<comment type="pathway">
    <text evidence="1">Mycotoxin biosynthesis.</text>
</comment>
<gene>
    <name evidence="5" type="ORF">BDW02DRAFT_492266</name>
</gene>
<evidence type="ECO:0000313" key="5">
    <source>
        <dbReference type="EMBL" id="KAF1837086.1"/>
    </source>
</evidence>
<dbReference type="OrthoDB" id="3687641at2759"/>